<comment type="caution">
    <text evidence="1">The sequence shown here is derived from an EMBL/GenBank/DDBJ whole genome shotgun (WGS) entry which is preliminary data.</text>
</comment>
<dbReference type="AlphaFoldDB" id="A0A917ZE50"/>
<sequence>MLRFPAVSRSVSSIFASSVLPILFSARVSANDRLEDSPPAPPTDMLAAVSTETMSERSRALRVTAPLVTSLASMSLPLMLASTELVVVLAATTAAKAMLKDTNPAPPSDTPTAWP</sequence>
<reference evidence="1 2" key="1">
    <citation type="journal article" date="2014" name="Int. J. Syst. Evol. Microbiol.">
        <title>Complete genome sequence of Corynebacterium casei LMG S-19264T (=DSM 44701T), isolated from a smear-ripened cheese.</title>
        <authorList>
            <consortium name="US DOE Joint Genome Institute (JGI-PGF)"/>
            <person name="Walter F."/>
            <person name="Albersmeier A."/>
            <person name="Kalinowski J."/>
            <person name="Ruckert C."/>
        </authorList>
    </citation>
    <scope>NUCLEOTIDE SEQUENCE [LARGE SCALE GENOMIC DNA]</scope>
    <source>
        <strain evidence="1 2">CGMCC 1.7286</strain>
    </source>
</reference>
<evidence type="ECO:0000313" key="1">
    <source>
        <dbReference type="EMBL" id="GGO80254.1"/>
    </source>
</evidence>
<accession>A0A917ZE50</accession>
<dbReference type="EMBL" id="BMLT01000003">
    <property type="protein sequence ID" value="GGO80254.1"/>
    <property type="molecule type" value="Genomic_DNA"/>
</dbReference>
<name>A0A917ZE50_9GAMM</name>
<proteinExistence type="predicted"/>
<evidence type="ECO:0000313" key="2">
    <source>
        <dbReference type="Proteomes" id="UP000599578"/>
    </source>
</evidence>
<protein>
    <submittedName>
        <fullName evidence="1">Uncharacterized protein</fullName>
    </submittedName>
</protein>
<organism evidence="1 2">
    <name type="scientific">Marinobacterium nitratireducens</name>
    <dbReference type="NCBI Taxonomy" id="518897"/>
    <lineage>
        <taxon>Bacteria</taxon>
        <taxon>Pseudomonadati</taxon>
        <taxon>Pseudomonadota</taxon>
        <taxon>Gammaproteobacteria</taxon>
        <taxon>Oceanospirillales</taxon>
        <taxon>Oceanospirillaceae</taxon>
        <taxon>Marinobacterium</taxon>
    </lineage>
</organism>
<gene>
    <name evidence="1" type="ORF">GCM10011348_16560</name>
</gene>
<keyword evidence="2" id="KW-1185">Reference proteome</keyword>
<dbReference type="Proteomes" id="UP000599578">
    <property type="component" value="Unassembled WGS sequence"/>
</dbReference>